<feature type="domain" description="3-hydroxyacyl-CoA dehydrogenase C-terminal" evidence="4">
    <location>
        <begin position="196"/>
        <end position="292"/>
    </location>
</feature>
<dbReference type="Pfam" id="PF02737">
    <property type="entry name" value="3HCDH_N"/>
    <property type="match status" value="1"/>
</dbReference>
<dbReference type="EMBL" id="CP012333">
    <property type="protein sequence ID" value="AKV01210.1"/>
    <property type="molecule type" value="Genomic_DNA"/>
</dbReference>
<dbReference type="Proteomes" id="UP000064967">
    <property type="component" value="Chromosome"/>
</dbReference>
<dbReference type="InterPro" id="IPR006108">
    <property type="entry name" value="3HC_DH_C"/>
</dbReference>
<feature type="binding site" evidence="3">
    <location>
        <position position="43"/>
    </location>
    <ligand>
        <name>NAD(+)</name>
        <dbReference type="ChEBI" id="CHEBI:57540"/>
    </ligand>
</feature>
<dbReference type="GO" id="GO:0006631">
    <property type="term" value="P:fatty acid metabolic process"/>
    <property type="evidence" value="ECO:0007669"/>
    <property type="project" value="InterPro"/>
</dbReference>
<dbReference type="GO" id="GO:0016616">
    <property type="term" value="F:oxidoreductase activity, acting on the CH-OH group of donors, NAD or NADP as acceptor"/>
    <property type="evidence" value="ECO:0007669"/>
    <property type="project" value="InterPro"/>
</dbReference>
<evidence type="ECO:0000256" key="2">
    <source>
        <dbReference type="PIRSR" id="PIRSR000105-1"/>
    </source>
</evidence>
<sequence length="300" mass="31584">MLAAKRRSIDMEIRTIGVLGAGQMGSGIAQVAAAAGYDVVLADASVELAQKGLSKIDAVLGKQVDKGKMKAEDRAALVGRIKPAAGPADFNACDLVIEAATENVELKIKLIRACDEAMKPGAILASNTSSISLTKLAGATKRPERVIGMHFMNPPPLMKLVEIVRAVQTSEETYKVVRAAAEKMGKTCTVSNDAPGFLVNRILIPMLCEACFALQEGVGTAADIDTGAKLGLNHPMGPLELADLIGLDTVLAIADVLHRDIGDDKYRAPTMLRNLVAAGWLGKKTGRGFYVYDATGGKQA</sequence>
<feature type="binding site" evidence="3">
    <location>
        <position position="107"/>
    </location>
    <ligand>
        <name>NAD(+)</name>
        <dbReference type="ChEBI" id="CHEBI:57540"/>
    </ligand>
</feature>
<evidence type="ECO:0000313" key="7">
    <source>
        <dbReference type="Proteomes" id="UP000064967"/>
    </source>
</evidence>
<dbReference type="FunFam" id="3.40.50.720:FF:000009">
    <property type="entry name" value="Fatty oxidation complex, alpha subunit"/>
    <property type="match status" value="1"/>
</dbReference>
<protein>
    <submittedName>
        <fullName evidence="6">3-hydroxybutyryl-CoA dehydrogenase</fullName>
    </submittedName>
</protein>
<accession>A0A0K1Q749</accession>
<reference evidence="6 7" key="1">
    <citation type="submission" date="2015-08" db="EMBL/GenBank/DDBJ databases">
        <authorList>
            <person name="Babu N.S."/>
            <person name="Beckwith C.J."/>
            <person name="Beseler K.G."/>
            <person name="Brison A."/>
            <person name="Carone J.V."/>
            <person name="Caskin T.P."/>
            <person name="Diamond M."/>
            <person name="Durham M.E."/>
            <person name="Foxe J.M."/>
            <person name="Go M."/>
            <person name="Henderson B.A."/>
            <person name="Jones I.B."/>
            <person name="McGettigan J.A."/>
            <person name="Micheletti S.J."/>
            <person name="Nasrallah M.E."/>
            <person name="Ortiz D."/>
            <person name="Piller C.R."/>
            <person name="Privatt S.R."/>
            <person name="Schneider S.L."/>
            <person name="Sharp S."/>
            <person name="Smith T.C."/>
            <person name="Stanton J.D."/>
            <person name="Ullery H.E."/>
            <person name="Wilson R.J."/>
            <person name="Serrano M.G."/>
            <person name="Buck G."/>
            <person name="Lee V."/>
            <person name="Wang Y."/>
            <person name="Carvalho R."/>
            <person name="Voegtly L."/>
            <person name="Shi R."/>
            <person name="Duckworth R."/>
            <person name="Johnson A."/>
            <person name="Loviza R."/>
            <person name="Walstead R."/>
            <person name="Shah Z."/>
            <person name="Kiflezghi M."/>
            <person name="Wade K."/>
            <person name="Ball S.L."/>
            <person name="Bradley K.W."/>
            <person name="Asai D.J."/>
            <person name="Bowman C.A."/>
            <person name="Russell D.A."/>
            <person name="Pope W.H."/>
            <person name="Jacobs-Sera D."/>
            <person name="Hendrix R.W."/>
            <person name="Hatfull G.F."/>
        </authorList>
    </citation>
    <scope>NUCLEOTIDE SEQUENCE [LARGE SCALE GENOMIC DNA]</scope>
    <source>
        <strain evidence="6 7">DSM 27648</strain>
    </source>
</reference>
<keyword evidence="3" id="KW-0520">NAD</keyword>
<feature type="domain" description="3-hydroxyacyl-CoA dehydrogenase NAD binding" evidence="5">
    <location>
        <begin position="15"/>
        <end position="193"/>
    </location>
</feature>
<dbReference type="InterPro" id="IPR006176">
    <property type="entry name" value="3-OHacyl-CoA_DH_NAD-bd"/>
</dbReference>
<dbReference type="InterPro" id="IPR022694">
    <property type="entry name" value="3-OHacyl-CoA_DH"/>
</dbReference>
<evidence type="ECO:0000259" key="5">
    <source>
        <dbReference type="Pfam" id="PF02737"/>
    </source>
</evidence>
<dbReference type="Gene3D" id="1.10.1040.10">
    <property type="entry name" value="N-(1-d-carboxylethyl)-l-norvaline Dehydrogenase, domain 2"/>
    <property type="match status" value="1"/>
</dbReference>
<dbReference type="PANTHER" id="PTHR48075:SF5">
    <property type="entry name" value="3-HYDROXYBUTYRYL-COA DEHYDROGENASE"/>
    <property type="match status" value="1"/>
</dbReference>
<dbReference type="InterPro" id="IPR036291">
    <property type="entry name" value="NAD(P)-bd_dom_sf"/>
</dbReference>
<feature type="binding site" evidence="3">
    <location>
        <position position="284"/>
    </location>
    <ligand>
        <name>NAD(+)</name>
        <dbReference type="ChEBI" id="CHEBI:57540"/>
    </ligand>
</feature>
<evidence type="ECO:0000313" key="6">
    <source>
        <dbReference type="EMBL" id="AKV01210.1"/>
    </source>
</evidence>
<dbReference type="PANTHER" id="PTHR48075">
    <property type="entry name" value="3-HYDROXYACYL-COA DEHYDROGENASE FAMILY PROTEIN"/>
    <property type="match status" value="1"/>
</dbReference>
<dbReference type="STRING" id="1391654.AKJ09_07873"/>
<dbReference type="KEGG" id="llu:AKJ09_07873"/>
<proteinExistence type="predicted"/>
<dbReference type="PIRSF" id="PIRSF000105">
    <property type="entry name" value="HCDH"/>
    <property type="match status" value="1"/>
</dbReference>
<dbReference type="PATRIC" id="fig|1391654.3.peg.7978"/>
<feature type="binding site" evidence="3">
    <location>
        <position position="102"/>
    </location>
    <ligand>
        <name>NAD(+)</name>
        <dbReference type="ChEBI" id="CHEBI:57540"/>
    </ligand>
</feature>
<dbReference type="AlphaFoldDB" id="A0A0K1Q749"/>
<feature type="binding site" evidence="3">
    <location>
        <position position="153"/>
    </location>
    <ligand>
        <name>NAD(+)</name>
        <dbReference type="ChEBI" id="CHEBI:57540"/>
    </ligand>
</feature>
<evidence type="ECO:0000256" key="1">
    <source>
        <dbReference type="ARBA" id="ARBA00023002"/>
    </source>
</evidence>
<dbReference type="SUPFAM" id="SSF51735">
    <property type="entry name" value="NAD(P)-binding Rossmann-fold domains"/>
    <property type="match status" value="1"/>
</dbReference>
<keyword evidence="7" id="KW-1185">Reference proteome</keyword>
<keyword evidence="1" id="KW-0560">Oxidoreductase</keyword>
<gene>
    <name evidence="6" type="ORF">AKJ09_07873</name>
</gene>
<feature type="binding site" evidence="3">
    <location>
        <position position="129"/>
    </location>
    <ligand>
        <name>NAD(+)</name>
        <dbReference type="ChEBI" id="CHEBI:57540"/>
    </ligand>
</feature>
<evidence type="ECO:0000259" key="4">
    <source>
        <dbReference type="Pfam" id="PF00725"/>
    </source>
</evidence>
<dbReference type="SUPFAM" id="SSF48179">
    <property type="entry name" value="6-phosphogluconate dehydrogenase C-terminal domain-like"/>
    <property type="match status" value="1"/>
</dbReference>
<evidence type="ECO:0000256" key="3">
    <source>
        <dbReference type="PIRSR" id="PIRSR000105-2"/>
    </source>
</evidence>
<dbReference type="InterPro" id="IPR008927">
    <property type="entry name" value="6-PGluconate_DH-like_C_sf"/>
</dbReference>
<dbReference type="Pfam" id="PF00725">
    <property type="entry name" value="3HCDH"/>
    <property type="match status" value="1"/>
</dbReference>
<dbReference type="Gene3D" id="3.40.50.720">
    <property type="entry name" value="NAD(P)-binding Rossmann-like Domain"/>
    <property type="match status" value="1"/>
</dbReference>
<dbReference type="InterPro" id="IPR013328">
    <property type="entry name" value="6PGD_dom2"/>
</dbReference>
<organism evidence="6 7">
    <name type="scientific">Labilithrix luteola</name>
    <dbReference type="NCBI Taxonomy" id="1391654"/>
    <lineage>
        <taxon>Bacteria</taxon>
        <taxon>Pseudomonadati</taxon>
        <taxon>Myxococcota</taxon>
        <taxon>Polyangia</taxon>
        <taxon>Polyangiales</taxon>
        <taxon>Labilitrichaceae</taxon>
        <taxon>Labilithrix</taxon>
    </lineage>
</organism>
<name>A0A0K1Q749_9BACT</name>
<feature type="binding site" evidence="3">
    <location>
        <begin position="20"/>
        <end position="25"/>
    </location>
    <ligand>
        <name>NAD(+)</name>
        <dbReference type="ChEBI" id="CHEBI:57540"/>
    </ligand>
</feature>
<feature type="site" description="Important for catalytic activity" evidence="2">
    <location>
        <position position="150"/>
    </location>
</feature>
<dbReference type="GO" id="GO:0070403">
    <property type="term" value="F:NAD+ binding"/>
    <property type="evidence" value="ECO:0007669"/>
    <property type="project" value="InterPro"/>
</dbReference>